<dbReference type="PANTHER" id="PTHR32325">
    <property type="entry name" value="BETA-ELIMINATING LYASE-LIKE PROTEIN-RELATED"/>
    <property type="match status" value="1"/>
</dbReference>
<evidence type="ECO:0000256" key="4">
    <source>
        <dbReference type="ARBA" id="ARBA00023239"/>
    </source>
</evidence>
<dbReference type="InterPro" id="IPR015424">
    <property type="entry name" value="PyrdxlP-dep_Trfase"/>
</dbReference>
<name>A0ABY4BP32_9FLAO</name>
<accession>A0ABY4BP32</accession>
<proteinExistence type="inferred from homology"/>
<dbReference type="InterPro" id="IPR011166">
    <property type="entry name" value="Beta-eliminating_lyase"/>
</dbReference>
<keyword evidence="7" id="KW-1185">Reference proteome</keyword>
<dbReference type="Pfam" id="PF01212">
    <property type="entry name" value="Beta_elim_lyase"/>
    <property type="match status" value="1"/>
</dbReference>
<evidence type="ECO:0000256" key="1">
    <source>
        <dbReference type="ARBA" id="ARBA00001933"/>
    </source>
</evidence>
<organism evidence="6 7">
    <name type="scientific">Chryseobacterium suipulveris</name>
    <dbReference type="NCBI Taxonomy" id="2929800"/>
    <lineage>
        <taxon>Bacteria</taxon>
        <taxon>Pseudomonadati</taxon>
        <taxon>Bacteroidota</taxon>
        <taxon>Flavobacteriia</taxon>
        <taxon>Flavobacteriales</taxon>
        <taxon>Weeksellaceae</taxon>
        <taxon>Chryseobacterium group</taxon>
        <taxon>Chryseobacterium</taxon>
    </lineage>
</organism>
<dbReference type="Gene3D" id="3.40.640.10">
    <property type="entry name" value="Type I PLP-dependent aspartate aminotransferase-like (Major domain)"/>
    <property type="match status" value="1"/>
</dbReference>
<dbReference type="InterPro" id="IPR015421">
    <property type="entry name" value="PyrdxlP-dep_Trfase_major"/>
</dbReference>
<dbReference type="SUPFAM" id="SSF53383">
    <property type="entry name" value="PLP-dependent transferases"/>
    <property type="match status" value="1"/>
</dbReference>
<dbReference type="Proteomes" id="UP000831460">
    <property type="component" value="Chromosome"/>
</dbReference>
<sequence length="458" mass="52078">MNLPYAEPYRIKMTEEIRQSTREEREQWLKEAGYNLFNLKSSQVFIDLLTDSGTGAMSDKQWAALMTGDESYAGSKSFEQLHETVKKISGYQYLLPTHQGRAAENVLFSVLVKEGDVIPGNSHFDTTKGHIEFRKAHAIDCTVDEAFDVENLFPFKGNIDLEKLEKVYQTYPKQKIPFCLVTITCNSSGGQPVSLENMKAVKELSDRYGIPIFFDSARFAENAYFIKTREKGQEHRTIKEIAREVFSYGVGMTMSSKKDGLVNIGGFIALNDENLFRAASNFTIIYEGFITYGGMAGRDMAALAVGLDEATEFKYLQSRISQVEYLGNKLIEYGIPVQKPIGGHAVFIDSLKFLPNIKREEYPAQTLANEIYKEAGIRTVEIGTLLADRDPETRENRYPKLELVRLAIPRKTYTNNHMDYIAAAVKNVYDRREEIAKGYQIVWESEILRHFTVKLEEA</sequence>
<evidence type="ECO:0000256" key="3">
    <source>
        <dbReference type="ARBA" id="ARBA00022898"/>
    </source>
</evidence>
<dbReference type="CDD" id="cd00617">
    <property type="entry name" value="Tnase_like"/>
    <property type="match status" value="1"/>
</dbReference>
<dbReference type="RefSeq" id="WP_243549133.1">
    <property type="nucleotide sequence ID" value="NZ_CP094532.1"/>
</dbReference>
<dbReference type="PIRSF" id="PIRSF001386">
    <property type="entry name" value="Trpase"/>
    <property type="match status" value="1"/>
</dbReference>
<dbReference type="Gene3D" id="3.90.1150.10">
    <property type="entry name" value="Aspartate Aminotransferase, domain 1"/>
    <property type="match status" value="1"/>
</dbReference>
<evidence type="ECO:0000313" key="7">
    <source>
        <dbReference type="Proteomes" id="UP000831460"/>
    </source>
</evidence>
<evidence type="ECO:0000259" key="5">
    <source>
        <dbReference type="Pfam" id="PF01212"/>
    </source>
</evidence>
<evidence type="ECO:0000313" key="6">
    <source>
        <dbReference type="EMBL" id="UOE40958.1"/>
    </source>
</evidence>
<evidence type="ECO:0000256" key="2">
    <source>
        <dbReference type="ARBA" id="ARBA00009721"/>
    </source>
</evidence>
<protein>
    <submittedName>
        <fullName evidence="6">Tryptophanase</fullName>
    </submittedName>
</protein>
<dbReference type="PANTHER" id="PTHR32325:SF4">
    <property type="entry name" value="TRYPTOPHANASE"/>
    <property type="match status" value="1"/>
</dbReference>
<dbReference type="InterPro" id="IPR015422">
    <property type="entry name" value="PyrdxlP-dep_Trfase_small"/>
</dbReference>
<comment type="similarity">
    <text evidence="2">Belongs to the beta-eliminating lyase family.</text>
</comment>
<dbReference type="EMBL" id="CP094532">
    <property type="protein sequence ID" value="UOE40958.1"/>
    <property type="molecule type" value="Genomic_DNA"/>
</dbReference>
<feature type="domain" description="Aromatic amino acid beta-eliminating lyase/threonine aldolase" evidence="5">
    <location>
        <begin position="47"/>
        <end position="423"/>
    </location>
</feature>
<comment type="cofactor">
    <cofactor evidence="1">
        <name>pyridoxal 5'-phosphate</name>
        <dbReference type="ChEBI" id="CHEBI:597326"/>
    </cofactor>
</comment>
<gene>
    <name evidence="6" type="ORF">MTP09_13795</name>
</gene>
<keyword evidence="4" id="KW-0456">Lyase</keyword>
<dbReference type="InterPro" id="IPR001597">
    <property type="entry name" value="ArAA_b-elim_lyase/Thr_aldolase"/>
</dbReference>
<keyword evidence="3" id="KW-0663">Pyridoxal phosphate</keyword>
<dbReference type="NCBIfam" id="NF009709">
    <property type="entry name" value="PRK13238.1"/>
    <property type="match status" value="1"/>
</dbReference>
<reference evidence="6 7" key="1">
    <citation type="submission" date="2022-03" db="EMBL/GenBank/DDBJ databases">
        <title>Chryseobacterium sp. isolated from particulate matters in swine house.</title>
        <authorList>
            <person name="Won M."/>
            <person name="Kim S.-J."/>
            <person name="Kwon S.-W."/>
        </authorList>
    </citation>
    <scope>NUCLEOTIDE SEQUENCE [LARGE SCALE GENOMIC DNA]</scope>
    <source>
        <strain evidence="6 7">SC2-2</strain>
    </source>
</reference>